<sequence>MLDRRVTFADVAREAKVHPTTVSMAMRNHPRLPLETRQRIQEIAKDMGYRPDPAVQALVAYRRRVKASRMPSTIAYVTNWDTRFGWKQVTAHPDFYAGAQSMADMLGYKMEHFWMGEPGMTHSRLNQILRTRGINGLIIASHRREVDVALHFAWEEFSAVKIDYFPHMPALHNVTNNQCGIIRLAMQHVRAAGYKRIGFVMHRGWDHSVDNLWTAGFLCDQSKLPAADHVPILYFPGEHPIDAWMNESRSNVQVDAGDFLEWYRRYKPDVILSNRNFVQAAFEQCGLSIPRDVAFVDLFLDQAGGFYAGVRQSHHTVGELAVELLAGQLMHNKCGIPQVAHTTFVEGTWFGGPSCPSLTGVPAEEAALATA</sequence>
<evidence type="ECO:0000256" key="1">
    <source>
        <dbReference type="ARBA" id="ARBA00022491"/>
    </source>
</evidence>
<dbReference type="GO" id="GO:0000976">
    <property type="term" value="F:transcription cis-regulatory region binding"/>
    <property type="evidence" value="ECO:0007669"/>
    <property type="project" value="TreeGrafter"/>
</dbReference>
<dbReference type="SMART" id="SM00354">
    <property type="entry name" value="HTH_LACI"/>
    <property type="match status" value="1"/>
</dbReference>
<dbReference type="PANTHER" id="PTHR30146">
    <property type="entry name" value="LACI-RELATED TRANSCRIPTIONAL REPRESSOR"/>
    <property type="match status" value="1"/>
</dbReference>
<dbReference type="Gene3D" id="1.10.260.40">
    <property type="entry name" value="lambda repressor-like DNA-binding domains"/>
    <property type="match status" value="1"/>
</dbReference>
<dbReference type="GO" id="GO:0003700">
    <property type="term" value="F:DNA-binding transcription factor activity"/>
    <property type="evidence" value="ECO:0007669"/>
    <property type="project" value="TreeGrafter"/>
</dbReference>
<keyword evidence="4" id="KW-0804">Transcription</keyword>
<keyword evidence="1" id="KW-0678">Repressor</keyword>
<evidence type="ECO:0000313" key="6">
    <source>
        <dbReference type="EMBL" id="OIQ92079.1"/>
    </source>
</evidence>
<dbReference type="InterPro" id="IPR000843">
    <property type="entry name" value="HTH_LacI"/>
</dbReference>
<proteinExistence type="predicted"/>
<evidence type="ECO:0000256" key="2">
    <source>
        <dbReference type="ARBA" id="ARBA00023015"/>
    </source>
</evidence>
<dbReference type="Gene3D" id="3.40.50.2300">
    <property type="match status" value="2"/>
</dbReference>
<dbReference type="SUPFAM" id="SSF53822">
    <property type="entry name" value="Periplasmic binding protein-like I"/>
    <property type="match status" value="1"/>
</dbReference>
<reference evidence="6" key="1">
    <citation type="submission" date="2016-10" db="EMBL/GenBank/DDBJ databases">
        <title>Sequence of Gallionella enrichment culture.</title>
        <authorList>
            <person name="Poehlein A."/>
            <person name="Muehling M."/>
            <person name="Daniel R."/>
        </authorList>
    </citation>
    <scope>NUCLEOTIDE SEQUENCE</scope>
</reference>
<organism evidence="6">
    <name type="scientific">mine drainage metagenome</name>
    <dbReference type="NCBI Taxonomy" id="410659"/>
    <lineage>
        <taxon>unclassified sequences</taxon>
        <taxon>metagenomes</taxon>
        <taxon>ecological metagenomes</taxon>
    </lineage>
</organism>
<evidence type="ECO:0000256" key="3">
    <source>
        <dbReference type="ARBA" id="ARBA00023125"/>
    </source>
</evidence>
<dbReference type="SUPFAM" id="SSF47413">
    <property type="entry name" value="lambda repressor-like DNA-binding domains"/>
    <property type="match status" value="1"/>
</dbReference>
<name>A0A1J5RJB4_9ZZZZ</name>
<feature type="domain" description="HTH lacI-type" evidence="5">
    <location>
        <begin position="6"/>
        <end position="60"/>
    </location>
</feature>
<protein>
    <submittedName>
        <fullName evidence="6">HTH-type transcriptional regulator MalR</fullName>
    </submittedName>
</protein>
<dbReference type="InterPro" id="IPR010982">
    <property type="entry name" value="Lambda_DNA-bd_dom_sf"/>
</dbReference>
<gene>
    <name evidence="6" type="primary">malR_2</name>
    <name evidence="6" type="ORF">GALL_259980</name>
</gene>
<accession>A0A1J5RJB4</accession>
<evidence type="ECO:0000256" key="4">
    <source>
        <dbReference type="ARBA" id="ARBA00023163"/>
    </source>
</evidence>
<dbReference type="AlphaFoldDB" id="A0A1J5RJB4"/>
<dbReference type="PANTHER" id="PTHR30146:SF148">
    <property type="entry name" value="HTH-TYPE TRANSCRIPTIONAL REPRESSOR PURR-RELATED"/>
    <property type="match status" value="1"/>
</dbReference>
<evidence type="ECO:0000259" key="5">
    <source>
        <dbReference type="PROSITE" id="PS50932"/>
    </source>
</evidence>
<dbReference type="PROSITE" id="PS50932">
    <property type="entry name" value="HTH_LACI_2"/>
    <property type="match status" value="1"/>
</dbReference>
<comment type="caution">
    <text evidence="6">The sequence shown here is derived from an EMBL/GenBank/DDBJ whole genome shotgun (WGS) entry which is preliminary data.</text>
</comment>
<keyword evidence="2" id="KW-0805">Transcription regulation</keyword>
<dbReference type="InterPro" id="IPR028082">
    <property type="entry name" value="Peripla_BP_I"/>
</dbReference>
<dbReference type="CDD" id="cd01392">
    <property type="entry name" value="HTH_LacI"/>
    <property type="match status" value="1"/>
</dbReference>
<dbReference type="EMBL" id="MLJW01000241">
    <property type="protein sequence ID" value="OIQ92079.1"/>
    <property type="molecule type" value="Genomic_DNA"/>
</dbReference>
<dbReference type="Pfam" id="PF00356">
    <property type="entry name" value="LacI"/>
    <property type="match status" value="1"/>
</dbReference>
<keyword evidence="3" id="KW-0238">DNA-binding</keyword>